<protein>
    <submittedName>
        <fullName evidence="2">Uncharacterized protein</fullName>
    </submittedName>
</protein>
<feature type="region of interest" description="Disordered" evidence="1">
    <location>
        <begin position="605"/>
        <end position="637"/>
    </location>
</feature>
<feature type="region of interest" description="Disordered" evidence="1">
    <location>
        <begin position="133"/>
        <end position="167"/>
    </location>
</feature>
<comment type="caution">
    <text evidence="2">The sequence shown here is derived from an EMBL/GenBank/DDBJ whole genome shotgun (WGS) entry which is preliminary data.</text>
</comment>
<evidence type="ECO:0000313" key="3">
    <source>
        <dbReference type="Proteomes" id="UP000322899"/>
    </source>
</evidence>
<feature type="compositionally biased region" description="Acidic residues" evidence="1">
    <location>
        <begin position="144"/>
        <end position="161"/>
    </location>
</feature>
<name>A0A5A8DP07_CAFRO</name>
<gene>
    <name evidence="2" type="ORF">FNF27_07519</name>
</gene>
<evidence type="ECO:0000256" key="1">
    <source>
        <dbReference type="SAM" id="MobiDB-lite"/>
    </source>
</evidence>
<feature type="region of interest" description="Disordered" evidence="1">
    <location>
        <begin position="667"/>
        <end position="695"/>
    </location>
</feature>
<sequence>MDSASAMALLVDFDGREVTAALCGRAAAAPESVVVVQSAVSDEMTKARGAAQAMRSLVGQRGWDMWSAGARSWQVHEGVGPAPATWGMPAGFESLKARRDGGLALGRLLRSGRQDPDDDPSRPGREANLLAMGTAAGKVQGGDTDTDDSDSDGDGDSEEGWWEPSGTLPVRETGRLLRADAAYPLCKALHHAAREAVQAAEQAADVASAKLPMSTFAVVAVPAWLSARADHRRIARAVSAGLRVGRGRVHIVPRSVAAAAAGMRADPCSGGAAAPSSAADAAGPAAVAPGDALSALLARPASLDRLSSRWAAMLGQGADKAVVAREREARANKPGPLSGQVLASAWPTVGVRLGLVSGLAAVVSSLACEAAVVSGGFVMPSAVSPEEDDASGDWGFAATSPADVGGGGHGSKASAGTGAGMGAGTGAAREEGQVKLIQMAEFGWRSVGGGTGVVGDERMELSLGEGAWEDQDGGGGGGGGKRGSEAKAAAMAAAAGGESQAESAAKLDAASGSAWLSRVEGGGSPAPIRGASAVVDPAGGLSFALARVIGRAALLNARVGMDAESLTSDVGAAAAKRALTATLTALPSDGVGGAEGGGEALEVEELEDGEIEDHAADPTTAGRRGAAGKGSSDPALSGGATAGGAVLGLPANFAEVLLGSWAVQEAGADPEQEGRNGAPPSGGSGGKGREDGPGAALAASVLGSEAEATRTALGTMLRWTNASTPASAGRVLPAMQRWWEGSVAPPPVAGDLLVSRCSVPGMRADVGVLLGAALLAVAGGRDLDAGRACAAILAGAPLQLAGEGEEDAVAQLRTASAAAVGTDFAVSLLAARWAGLALGPLDVVALSRGGAQSPQVLAPAAHAAVARAVVAAARRARPDDLAAALGGESRLSLSGAWLTEPACTLAVAAAVRSAPHCPKLVAAMPVVALGTAGAQTAIELKGQGAATTLALARPERPSPWARPGVMTGLAVLARCLAQPQDAQGAPKGVDEHAGAALTYAFDRLVRRSSAWR</sequence>
<reference evidence="2 3" key="1">
    <citation type="submission" date="2019-07" db="EMBL/GenBank/DDBJ databases">
        <title>Genomes of Cafeteria roenbergensis.</title>
        <authorList>
            <person name="Fischer M.G."/>
            <person name="Hackl T."/>
            <person name="Roman M."/>
        </authorList>
    </citation>
    <scope>NUCLEOTIDE SEQUENCE [LARGE SCALE GENOMIC DNA]</scope>
    <source>
        <strain evidence="2 3">E4-10P</strain>
    </source>
</reference>
<dbReference type="Proteomes" id="UP000322899">
    <property type="component" value="Unassembled WGS sequence"/>
</dbReference>
<dbReference type="EMBL" id="VLTO01000088">
    <property type="protein sequence ID" value="KAA0166357.1"/>
    <property type="molecule type" value="Genomic_DNA"/>
</dbReference>
<feature type="compositionally biased region" description="Low complexity" evidence="1">
    <location>
        <begin position="617"/>
        <end position="637"/>
    </location>
</feature>
<feature type="region of interest" description="Disordered" evidence="1">
    <location>
        <begin position="465"/>
        <end position="484"/>
    </location>
</feature>
<feature type="region of interest" description="Disordered" evidence="1">
    <location>
        <begin position="383"/>
        <end position="427"/>
    </location>
</feature>
<organism evidence="2 3">
    <name type="scientific">Cafeteria roenbergensis</name>
    <name type="common">Marine flagellate</name>
    <dbReference type="NCBI Taxonomy" id="33653"/>
    <lineage>
        <taxon>Eukaryota</taxon>
        <taxon>Sar</taxon>
        <taxon>Stramenopiles</taxon>
        <taxon>Bigyra</taxon>
        <taxon>Opalozoa</taxon>
        <taxon>Bicosoecida</taxon>
        <taxon>Cafeteriaceae</taxon>
        <taxon>Cafeteria</taxon>
    </lineage>
</organism>
<evidence type="ECO:0000313" key="2">
    <source>
        <dbReference type="EMBL" id="KAA0166357.1"/>
    </source>
</evidence>
<accession>A0A5A8DP07</accession>
<proteinExistence type="predicted"/>
<dbReference type="AlphaFoldDB" id="A0A5A8DP07"/>